<dbReference type="PANTHER" id="PTHR24305:SF147">
    <property type="entry name" value="P450, PUTATIVE (EUROFUNG)-RELATED"/>
    <property type="match status" value="1"/>
</dbReference>
<evidence type="ECO:0000313" key="6">
    <source>
        <dbReference type="EMBL" id="KAF1973853.1"/>
    </source>
</evidence>
<keyword evidence="7" id="KW-1185">Reference proteome</keyword>
<dbReference type="GO" id="GO:0004497">
    <property type="term" value="F:monooxygenase activity"/>
    <property type="evidence" value="ECO:0007669"/>
    <property type="project" value="UniProtKB-KW"/>
</dbReference>
<keyword evidence="4 5" id="KW-0349">Heme</keyword>
<dbReference type="PRINTS" id="PR00463">
    <property type="entry name" value="EP450I"/>
</dbReference>
<reference evidence="6" key="1">
    <citation type="journal article" date="2020" name="Stud. Mycol.">
        <title>101 Dothideomycetes genomes: a test case for predicting lifestyles and emergence of pathogens.</title>
        <authorList>
            <person name="Haridas S."/>
            <person name="Albert R."/>
            <person name="Binder M."/>
            <person name="Bloem J."/>
            <person name="Labutti K."/>
            <person name="Salamov A."/>
            <person name="Andreopoulos B."/>
            <person name="Baker S."/>
            <person name="Barry K."/>
            <person name="Bills G."/>
            <person name="Bluhm B."/>
            <person name="Cannon C."/>
            <person name="Castanera R."/>
            <person name="Culley D."/>
            <person name="Daum C."/>
            <person name="Ezra D."/>
            <person name="Gonzalez J."/>
            <person name="Henrissat B."/>
            <person name="Kuo A."/>
            <person name="Liang C."/>
            <person name="Lipzen A."/>
            <person name="Lutzoni F."/>
            <person name="Magnuson J."/>
            <person name="Mondo S."/>
            <person name="Nolan M."/>
            <person name="Ohm R."/>
            <person name="Pangilinan J."/>
            <person name="Park H.-J."/>
            <person name="Ramirez L."/>
            <person name="Alfaro M."/>
            <person name="Sun H."/>
            <person name="Tritt A."/>
            <person name="Yoshinaga Y."/>
            <person name="Zwiers L.-H."/>
            <person name="Turgeon B."/>
            <person name="Goodwin S."/>
            <person name="Spatafora J."/>
            <person name="Crous P."/>
            <person name="Grigoriev I."/>
        </authorList>
    </citation>
    <scope>NUCLEOTIDE SEQUENCE</scope>
    <source>
        <strain evidence="6">CBS 107.79</strain>
    </source>
</reference>
<dbReference type="PANTHER" id="PTHR24305">
    <property type="entry name" value="CYTOCHROME P450"/>
    <property type="match status" value="1"/>
</dbReference>
<keyword evidence="5" id="KW-0503">Monooxygenase</keyword>
<dbReference type="Proteomes" id="UP000800036">
    <property type="component" value="Unassembled WGS sequence"/>
</dbReference>
<dbReference type="InterPro" id="IPR001128">
    <property type="entry name" value="Cyt_P450"/>
</dbReference>
<keyword evidence="2 4" id="KW-0479">Metal-binding</keyword>
<evidence type="ECO:0000256" key="5">
    <source>
        <dbReference type="RuleBase" id="RU000461"/>
    </source>
</evidence>
<accession>A0A6A5V8Y0</accession>
<dbReference type="PROSITE" id="PS00086">
    <property type="entry name" value="CYTOCHROME_P450"/>
    <property type="match status" value="1"/>
</dbReference>
<organism evidence="6 7">
    <name type="scientific">Bimuria novae-zelandiae CBS 107.79</name>
    <dbReference type="NCBI Taxonomy" id="1447943"/>
    <lineage>
        <taxon>Eukaryota</taxon>
        <taxon>Fungi</taxon>
        <taxon>Dikarya</taxon>
        <taxon>Ascomycota</taxon>
        <taxon>Pezizomycotina</taxon>
        <taxon>Dothideomycetes</taxon>
        <taxon>Pleosporomycetidae</taxon>
        <taxon>Pleosporales</taxon>
        <taxon>Massarineae</taxon>
        <taxon>Didymosphaeriaceae</taxon>
        <taxon>Bimuria</taxon>
    </lineage>
</organism>
<feature type="binding site" description="axial binding residue" evidence="4">
    <location>
        <position position="441"/>
    </location>
    <ligand>
        <name>heme</name>
        <dbReference type="ChEBI" id="CHEBI:30413"/>
    </ligand>
    <ligandPart>
        <name>Fe</name>
        <dbReference type="ChEBI" id="CHEBI:18248"/>
    </ligandPart>
</feature>
<dbReference type="CDD" id="cd11062">
    <property type="entry name" value="CYP58-like"/>
    <property type="match status" value="1"/>
</dbReference>
<dbReference type="SUPFAM" id="SSF48264">
    <property type="entry name" value="Cytochrome P450"/>
    <property type="match status" value="1"/>
</dbReference>
<dbReference type="Gene3D" id="1.10.630.10">
    <property type="entry name" value="Cytochrome P450"/>
    <property type="match status" value="1"/>
</dbReference>
<evidence type="ECO:0000256" key="3">
    <source>
        <dbReference type="ARBA" id="ARBA00023004"/>
    </source>
</evidence>
<evidence type="ECO:0000256" key="2">
    <source>
        <dbReference type="ARBA" id="ARBA00022723"/>
    </source>
</evidence>
<protein>
    <submittedName>
        <fullName evidence="6">Putative cytochrome P450</fullName>
    </submittedName>
</protein>
<dbReference type="InterPro" id="IPR036396">
    <property type="entry name" value="Cyt_P450_sf"/>
</dbReference>
<comment type="similarity">
    <text evidence="5">Belongs to the cytochrome P450 family.</text>
</comment>
<evidence type="ECO:0000256" key="4">
    <source>
        <dbReference type="PIRSR" id="PIRSR602401-1"/>
    </source>
</evidence>
<dbReference type="GO" id="GO:0016705">
    <property type="term" value="F:oxidoreductase activity, acting on paired donors, with incorporation or reduction of molecular oxygen"/>
    <property type="evidence" value="ECO:0007669"/>
    <property type="project" value="InterPro"/>
</dbReference>
<keyword evidence="3 4" id="KW-0408">Iron</keyword>
<dbReference type="PRINTS" id="PR00385">
    <property type="entry name" value="P450"/>
</dbReference>
<keyword evidence="5" id="KW-0560">Oxidoreductase</keyword>
<name>A0A6A5V8Y0_9PLEO</name>
<dbReference type="OrthoDB" id="3945418at2759"/>
<evidence type="ECO:0000313" key="7">
    <source>
        <dbReference type="Proteomes" id="UP000800036"/>
    </source>
</evidence>
<dbReference type="GO" id="GO:0005506">
    <property type="term" value="F:iron ion binding"/>
    <property type="evidence" value="ECO:0007669"/>
    <property type="project" value="InterPro"/>
</dbReference>
<dbReference type="EMBL" id="ML976678">
    <property type="protein sequence ID" value="KAF1973853.1"/>
    <property type="molecule type" value="Genomic_DNA"/>
</dbReference>
<dbReference type="InterPro" id="IPR017972">
    <property type="entry name" value="Cyt_P450_CS"/>
</dbReference>
<proteinExistence type="inferred from homology"/>
<dbReference type="Pfam" id="PF00067">
    <property type="entry name" value="p450"/>
    <property type="match status" value="1"/>
</dbReference>
<dbReference type="AlphaFoldDB" id="A0A6A5V8Y0"/>
<gene>
    <name evidence="6" type="ORF">BU23DRAFT_463696</name>
</gene>
<evidence type="ECO:0000256" key="1">
    <source>
        <dbReference type="ARBA" id="ARBA00001971"/>
    </source>
</evidence>
<dbReference type="GO" id="GO:0020037">
    <property type="term" value="F:heme binding"/>
    <property type="evidence" value="ECO:0007669"/>
    <property type="project" value="InterPro"/>
</dbReference>
<comment type="cofactor">
    <cofactor evidence="1 4">
        <name>heme</name>
        <dbReference type="ChEBI" id="CHEBI:30413"/>
    </cofactor>
</comment>
<sequence length="499" mass="56615">MLYYTARSIYRLYFHPLAKVPGPWLAAISSLYEFYWDCLKSGRFHTKINWMHDQYAGSIVRINPWEVHINNPAYVDTLYNNNKLDKDFFVYGCFGTDTASFSTVDGSTHRMRRDPMGPFFSRANVRKLEYRVLARVRQLCDRIVGFAAEDQPFCIGDAYRCLAADVVTDFAMPETKTLLAHPDFASKFVQSIRDLSRTIIWNRHLRILTPILANLPRALVVALDRSGEMTGVVDMNLDVQHQAKMVTEGRSTKDYPTVLNAIYTSTSLSPHERDYHRIADETLAIMAAGTETTGATLAHLTYHVLSNPRILQTLKAELNKAAAEHNVPRTELLDCSIVEGIPYLQALMKETLRYATPITGRLPRRNSTAPMVYTSPSGTTYVLPPGTSISMTPRDLHFNPAIFASPYEYKPERWLPSITAPEDLARMNKYLMPFGKGARICLGIELAKQEILLTAGNLFWKFEFELWKTGPEEVAYVHDFFGAWARTDSKGVRVRVSGM</sequence>
<dbReference type="InterPro" id="IPR050121">
    <property type="entry name" value="Cytochrome_P450_monoxygenase"/>
</dbReference>
<dbReference type="InterPro" id="IPR002401">
    <property type="entry name" value="Cyt_P450_E_grp-I"/>
</dbReference>